<comment type="caution">
    <text evidence="1">The sequence shown here is derived from an EMBL/GenBank/DDBJ whole genome shotgun (WGS) entry which is preliminary data.</text>
</comment>
<proteinExistence type="predicted"/>
<dbReference type="EMBL" id="JALNTZ010000003">
    <property type="protein sequence ID" value="KAJ3659355.1"/>
    <property type="molecule type" value="Genomic_DNA"/>
</dbReference>
<sequence length="123" mass="14304">MCFVLRIDKGHNGQIKIIIDDEFLQGLTMRREGHAEVEAWLAVLKYAIAIDSADSYYDGFFYKDTVVVQDLGGSELRLELPFNSFNRCRRKLLVKFGSEVVKMQFLRLMTLWKNNLLINKVKV</sequence>
<reference evidence="1" key="1">
    <citation type="journal article" date="2023" name="G3 (Bethesda)">
        <title>Whole genome assemblies of Zophobas morio and Tenebrio molitor.</title>
        <authorList>
            <person name="Kaur S."/>
            <person name="Stinson S.A."/>
            <person name="diCenzo G.C."/>
        </authorList>
    </citation>
    <scope>NUCLEOTIDE SEQUENCE</scope>
    <source>
        <strain evidence="1">QUZm001</strain>
    </source>
</reference>
<accession>A0AA38IM32</accession>
<organism evidence="1 2">
    <name type="scientific">Zophobas morio</name>
    <dbReference type="NCBI Taxonomy" id="2755281"/>
    <lineage>
        <taxon>Eukaryota</taxon>
        <taxon>Metazoa</taxon>
        <taxon>Ecdysozoa</taxon>
        <taxon>Arthropoda</taxon>
        <taxon>Hexapoda</taxon>
        <taxon>Insecta</taxon>
        <taxon>Pterygota</taxon>
        <taxon>Neoptera</taxon>
        <taxon>Endopterygota</taxon>
        <taxon>Coleoptera</taxon>
        <taxon>Polyphaga</taxon>
        <taxon>Cucujiformia</taxon>
        <taxon>Tenebrionidae</taxon>
        <taxon>Zophobas</taxon>
    </lineage>
</organism>
<keyword evidence="2" id="KW-1185">Reference proteome</keyword>
<evidence type="ECO:0000313" key="2">
    <source>
        <dbReference type="Proteomes" id="UP001168821"/>
    </source>
</evidence>
<name>A0AA38IM32_9CUCU</name>
<protein>
    <submittedName>
        <fullName evidence="1">Uncharacterized protein</fullName>
    </submittedName>
</protein>
<dbReference type="AlphaFoldDB" id="A0AA38IM32"/>
<gene>
    <name evidence="1" type="ORF">Zmor_011045</name>
</gene>
<dbReference type="Proteomes" id="UP001168821">
    <property type="component" value="Unassembled WGS sequence"/>
</dbReference>
<evidence type="ECO:0000313" key="1">
    <source>
        <dbReference type="EMBL" id="KAJ3659355.1"/>
    </source>
</evidence>